<evidence type="ECO:0000256" key="2">
    <source>
        <dbReference type="ARBA" id="ARBA00001964"/>
    </source>
</evidence>
<dbReference type="GO" id="GO:0009099">
    <property type="term" value="P:L-valine biosynthetic process"/>
    <property type="evidence" value="ECO:0007669"/>
    <property type="project" value="TreeGrafter"/>
</dbReference>
<dbReference type="InterPro" id="IPR011766">
    <property type="entry name" value="TPP_enzyme_TPP-bd"/>
</dbReference>
<dbReference type="PROSITE" id="PS00187">
    <property type="entry name" value="TPP_ENZYMES"/>
    <property type="match status" value="1"/>
</dbReference>
<proteinExistence type="inferred from homology"/>
<dbReference type="InterPro" id="IPR000399">
    <property type="entry name" value="TPP-bd_CS"/>
</dbReference>
<evidence type="ECO:0000256" key="1">
    <source>
        <dbReference type="ARBA" id="ARBA00001946"/>
    </source>
</evidence>
<dbReference type="SUPFAM" id="SSF52518">
    <property type="entry name" value="Thiamin diphosphate-binding fold (THDP-binding)"/>
    <property type="match status" value="2"/>
</dbReference>
<evidence type="ECO:0000259" key="8">
    <source>
        <dbReference type="Pfam" id="PF02775"/>
    </source>
</evidence>
<dbReference type="AlphaFoldDB" id="A0A7H8R9F2"/>
<dbReference type="PANTHER" id="PTHR18968:SF166">
    <property type="entry name" value="2-HYDROXYACYL-COA LYASE 2"/>
    <property type="match status" value="1"/>
</dbReference>
<dbReference type="InterPro" id="IPR045229">
    <property type="entry name" value="TPP_enz"/>
</dbReference>
<sequence length="594" mass="63659">MALELKQPSHRELSGGDLLAQCLRQLGVEVAFGVHGGHLDAFLVGCAENDIRLVDTRHEEVAIQAAQGYAKVSHKAGVAFVTANSGYGNSLPGIATAFADRSPVVVVTSSPPLRDAETNCLQGSLDQVVVATPMTKFAHRIVQAEEIPRLVAHAHRVACTGAPGPVLLDIPIDVLFRPVQQDQISWGSITAPLPYPPRPHSHAIAKAIQSWKSAKQPAIIIGTGCKSTEAAQELSKLLETTQTPLFHSQKGFGGLPVDHPLQAGLAANLAKLTGESQPDLIILLGARTGMFLGGRSGAILPNKRCKFIQVDIDGTEIGRQIPVDIGIIADTHQALISFNEEIEKSPFQVPSRWVQTALGPRKEPDPHESQEALIDGRTHPYFAMKELFSSLAPGSIISIDGGEAGSWATDLTEVARPFLSLFSAGYIGMLGNGWGYSLGAAVADPSRQVINIQGDGSAGFHIGELDTFARHGVNVLTVVMNNHIWGMSKHGQDLVYETTATVRPISSLSPRTSFHTVSEGLGVPAAKVHNLDFIRPIVQKLSAVHGPALLELVISDKPIHPGTIAMVSATKDPDWIVVPYYDNVPRPFFKHTKR</sequence>
<name>A0A7H8R9F2_TALRU</name>
<protein>
    <submittedName>
        <fullName evidence="10">Uncharacterized protein</fullName>
    </submittedName>
</protein>
<comment type="similarity">
    <text evidence="3 6">Belongs to the TPP enzyme family.</text>
</comment>
<dbReference type="InterPro" id="IPR029035">
    <property type="entry name" value="DHS-like_NAD/FAD-binding_dom"/>
</dbReference>
<dbReference type="KEGG" id="trg:TRUGW13939_09910"/>
<feature type="domain" description="Thiamine pyrophosphate enzyme N-terminal TPP-binding" evidence="9">
    <location>
        <begin position="14"/>
        <end position="128"/>
    </location>
</feature>
<dbReference type="GO" id="GO:0030976">
    <property type="term" value="F:thiamine pyrophosphate binding"/>
    <property type="evidence" value="ECO:0007669"/>
    <property type="project" value="InterPro"/>
</dbReference>
<feature type="domain" description="Thiamine pyrophosphate enzyme TPP-binding" evidence="8">
    <location>
        <begin position="400"/>
        <end position="551"/>
    </location>
</feature>
<keyword evidence="11" id="KW-1185">Reference proteome</keyword>
<dbReference type="GO" id="GO:0003984">
    <property type="term" value="F:acetolactate synthase activity"/>
    <property type="evidence" value="ECO:0007669"/>
    <property type="project" value="TreeGrafter"/>
</dbReference>
<dbReference type="Pfam" id="PF02776">
    <property type="entry name" value="TPP_enzyme_N"/>
    <property type="match status" value="1"/>
</dbReference>
<evidence type="ECO:0000256" key="4">
    <source>
        <dbReference type="ARBA" id="ARBA00022723"/>
    </source>
</evidence>
<evidence type="ECO:0000313" key="11">
    <source>
        <dbReference type="Proteomes" id="UP000509510"/>
    </source>
</evidence>
<dbReference type="Pfam" id="PF02775">
    <property type="entry name" value="TPP_enzyme_C"/>
    <property type="match status" value="1"/>
</dbReference>
<evidence type="ECO:0000256" key="3">
    <source>
        <dbReference type="ARBA" id="ARBA00007812"/>
    </source>
</evidence>
<dbReference type="PANTHER" id="PTHR18968">
    <property type="entry name" value="THIAMINE PYROPHOSPHATE ENZYMES"/>
    <property type="match status" value="1"/>
</dbReference>
<comment type="cofactor">
    <cofactor evidence="1">
        <name>Mg(2+)</name>
        <dbReference type="ChEBI" id="CHEBI:18420"/>
    </cofactor>
</comment>
<keyword evidence="4" id="KW-0479">Metal-binding</keyword>
<comment type="cofactor">
    <cofactor evidence="2">
        <name>thiamine diphosphate</name>
        <dbReference type="ChEBI" id="CHEBI:58937"/>
    </cofactor>
</comment>
<dbReference type="EMBL" id="CP055902">
    <property type="protein sequence ID" value="QKX62747.1"/>
    <property type="molecule type" value="Genomic_DNA"/>
</dbReference>
<dbReference type="InterPro" id="IPR029061">
    <property type="entry name" value="THDP-binding"/>
</dbReference>
<dbReference type="OrthoDB" id="10006023at2759"/>
<organism evidence="10 11">
    <name type="scientific">Talaromyces rugulosus</name>
    <name type="common">Penicillium rugulosum</name>
    <dbReference type="NCBI Taxonomy" id="121627"/>
    <lineage>
        <taxon>Eukaryota</taxon>
        <taxon>Fungi</taxon>
        <taxon>Dikarya</taxon>
        <taxon>Ascomycota</taxon>
        <taxon>Pezizomycotina</taxon>
        <taxon>Eurotiomycetes</taxon>
        <taxon>Eurotiomycetidae</taxon>
        <taxon>Eurotiales</taxon>
        <taxon>Trichocomaceae</taxon>
        <taxon>Talaromyces</taxon>
        <taxon>Talaromyces sect. Islandici</taxon>
    </lineage>
</organism>
<accession>A0A7H8R9F2</accession>
<dbReference type="Gene3D" id="3.40.50.970">
    <property type="match status" value="2"/>
</dbReference>
<dbReference type="GO" id="GO:0050660">
    <property type="term" value="F:flavin adenine dinucleotide binding"/>
    <property type="evidence" value="ECO:0007669"/>
    <property type="project" value="TreeGrafter"/>
</dbReference>
<dbReference type="GO" id="GO:0005948">
    <property type="term" value="C:acetolactate synthase complex"/>
    <property type="evidence" value="ECO:0007669"/>
    <property type="project" value="TreeGrafter"/>
</dbReference>
<keyword evidence="5 6" id="KW-0786">Thiamine pyrophosphate</keyword>
<reference evidence="11" key="1">
    <citation type="submission" date="2020-06" db="EMBL/GenBank/DDBJ databases">
        <title>A chromosome-scale genome assembly of Talaromyces rugulosus W13939.</title>
        <authorList>
            <person name="Wang B."/>
            <person name="Guo L."/>
            <person name="Ye K."/>
            <person name="Wang L."/>
        </authorList>
    </citation>
    <scope>NUCLEOTIDE SEQUENCE [LARGE SCALE GENOMIC DNA]</scope>
    <source>
        <strain evidence="11">W13939</strain>
    </source>
</reference>
<dbReference type="InterPro" id="IPR012001">
    <property type="entry name" value="Thiamin_PyroP_enz_TPP-bd_dom"/>
</dbReference>
<dbReference type="Pfam" id="PF00205">
    <property type="entry name" value="TPP_enzyme_M"/>
    <property type="match status" value="1"/>
</dbReference>
<gene>
    <name evidence="10" type="ORF">TRUGW13939_09910</name>
</gene>
<dbReference type="GeneID" id="55997391"/>
<dbReference type="SUPFAM" id="SSF52467">
    <property type="entry name" value="DHS-like NAD/FAD-binding domain"/>
    <property type="match status" value="1"/>
</dbReference>
<dbReference type="Gene3D" id="3.40.50.1220">
    <property type="entry name" value="TPP-binding domain"/>
    <property type="match status" value="1"/>
</dbReference>
<dbReference type="Proteomes" id="UP000509510">
    <property type="component" value="Chromosome V"/>
</dbReference>
<dbReference type="GO" id="GO:0000287">
    <property type="term" value="F:magnesium ion binding"/>
    <property type="evidence" value="ECO:0007669"/>
    <property type="project" value="InterPro"/>
</dbReference>
<evidence type="ECO:0000256" key="5">
    <source>
        <dbReference type="ARBA" id="ARBA00023052"/>
    </source>
</evidence>
<evidence type="ECO:0000259" key="9">
    <source>
        <dbReference type="Pfam" id="PF02776"/>
    </source>
</evidence>
<dbReference type="CDD" id="cd07035">
    <property type="entry name" value="TPP_PYR_POX_like"/>
    <property type="match status" value="1"/>
</dbReference>
<dbReference type="GO" id="GO:0009097">
    <property type="term" value="P:isoleucine biosynthetic process"/>
    <property type="evidence" value="ECO:0007669"/>
    <property type="project" value="TreeGrafter"/>
</dbReference>
<dbReference type="InterPro" id="IPR012000">
    <property type="entry name" value="Thiamin_PyroP_enz_cen_dom"/>
</dbReference>
<feature type="domain" description="Thiamine pyrophosphate enzyme central" evidence="7">
    <location>
        <begin position="204"/>
        <end position="335"/>
    </location>
</feature>
<evidence type="ECO:0000259" key="7">
    <source>
        <dbReference type="Pfam" id="PF00205"/>
    </source>
</evidence>
<evidence type="ECO:0000313" key="10">
    <source>
        <dbReference type="EMBL" id="QKX62747.1"/>
    </source>
</evidence>
<evidence type="ECO:0000256" key="6">
    <source>
        <dbReference type="RuleBase" id="RU362132"/>
    </source>
</evidence>
<dbReference type="RefSeq" id="XP_035348921.1">
    <property type="nucleotide sequence ID" value="XM_035493028.1"/>
</dbReference>